<dbReference type="SMART" id="SM00326">
    <property type="entry name" value="SH3"/>
    <property type="match status" value="2"/>
</dbReference>
<dbReference type="GO" id="GO:0005886">
    <property type="term" value="C:plasma membrane"/>
    <property type="evidence" value="ECO:0007669"/>
    <property type="project" value="TreeGrafter"/>
</dbReference>
<dbReference type="Proteomes" id="UP001152795">
    <property type="component" value="Unassembled WGS sequence"/>
</dbReference>
<evidence type="ECO:0000313" key="1">
    <source>
        <dbReference type="EMBL" id="CAB4031062.1"/>
    </source>
</evidence>
<name>A0A6S7KX03_PARCT</name>
<dbReference type="PANTHER" id="PTHR12287">
    <property type="entry name" value="EPIDERMAL GROWTH FACTOR RECEPTOR KINASE SUBSTRATE EPS8-RELATED PROTEIN"/>
    <property type="match status" value="1"/>
</dbReference>
<dbReference type="OrthoDB" id="4680325at2759"/>
<accession>A0A6S7KX03</accession>
<dbReference type="GO" id="GO:0003779">
    <property type="term" value="F:actin binding"/>
    <property type="evidence" value="ECO:0007669"/>
    <property type="project" value="TreeGrafter"/>
</dbReference>
<dbReference type="SUPFAM" id="SSF50044">
    <property type="entry name" value="SH3-domain"/>
    <property type="match status" value="2"/>
</dbReference>
<sequence length="122" mass="14044">MAEQAICIYDFKAAEDNELSVYKNEIVEIVNASENWWTVRNKYKRSGLVPVNYLAAPITDDNTEIVARGKTKKAHHAKSENEVSIEADKQVAILDKQDNYWWFVGFCGKTGYIPKRIVQEFK</sequence>
<feature type="non-terminal residue" evidence="1">
    <location>
        <position position="122"/>
    </location>
</feature>
<gene>
    <name evidence="1" type="ORF">PACLA_8A036824</name>
</gene>
<dbReference type="GO" id="GO:0035023">
    <property type="term" value="P:regulation of Rho protein signal transduction"/>
    <property type="evidence" value="ECO:0007669"/>
    <property type="project" value="TreeGrafter"/>
</dbReference>
<dbReference type="Pfam" id="PF00018">
    <property type="entry name" value="SH3_1"/>
    <property type="match status" value="2"/>
</dbReference>
<dbReference type="PROSITE" id="PS50002">
    <property type="entry name" value="SH3"/>
    <property type="match status" value="2"/>
</dbReference>
<dbReference type="PRINTS" id="PR00452">
    <property type="entry name" value="SH3DOMAIN"/>
</dbReference>
<protein>
    <submittedName>
        <fullName evidence="1">NADPH oxidase organizer 1 isoform X1</fullName>
    </submittedName>
</protein>
<dbReference type="InterPro" id="IPR036028">
    <property type="entry name" value="SH3-like_dom_sf"/>
</dbReference>
<evidence type="ECO:0000313" key="2">
    <source>
        <dbReference type="Proteomes" id="UP001152795"/>
    </source>
</evidence>
<dbReference type="GO" id="GO:0007266">
    <property type="term" value="P:Rho protein signal transduction"/>
    <property type="evidence" value="ECO:0007669"/>
    <property type="project" value="TreeGrafter"/>
</dbReference>
<dbReference type="AlphaFoldDB" id="A0A6S7KX03"/>
<comment type="caution">
    <text evidence="1">The sequence shown here is derived from an EMBL/GenBank/DDBJ whole genome shotgun (WGS) entry which is preliminary data.</text>
</comment>
<dbReference type="PANTHER" id="PTHR12287:SF23">
    <property type="entry name" value="AROUSER, ISOFORM A-RELATED"/>
    <property type="match status" value="1"/>
</dbReference>
<keyword evidence="2" id="KW-1185">Reference proteome</keyword>
<dbReference type="InterPro" id="IPR039801">
    <property type="entry name" value="EPS8-like"/>
</dbReference>
<dbReference type="EMBL" id="CACRXK020017331">
    <property type="protein sequence ID" value="CAB4031062.1"/>
    <property type="molecule type" value="Genomic_DNA"/>
</dbReference>
<reference evidence="1" key="1">
    <citation type="submission" date="2020-04" db="EMBL/GenBank/DDBJ databases">
        <authorList>
            <person name="Alioto T."/>
            <person name="Alioto T."/>
            <person name="Gomez Garrido J."/>
        </authorList>
    </citation>
    <scope>NUCLEOTIDE SEQUENCE</scope>
    <source>
        <strain evidence="1">A484AB</strain>
    </source>
</reference>
<dbReference type="InterPro" id="IPR001452">
    <property type="entry name" value="SH3_domain"/>
</dbReference>
<dbReference type="Gene3D" id="2.30.30.40">
    <property type="entry name" value="SH3 Domains"/>
    <property type="match status" value="2"/>
</dbReference>
<proteinExistence type="predicted"/>
<organism evidence="1 2">
    <name type="scientific">Paramuricea clavata</name>
    <name type="common">Red gorgonian</name>
    <name type="synonym">Violescent sea-whip</name>
    <dbReference type="NCBI Taxonomy" id="317549"/>
    <lineage>
        <taxon>Eukaryota</taxon>
        <taxon>Metazoa</taxon>
        <taxon>Cnidaria</taxon>
        <taxon>Anthozoa</taxon>
        <taxon>Octocorallia</taxon>
        <taxon>Malacalcyonacea</taxon>
        <taxon>Plexauridae</taxon>
        <taxon>Paramuricea</taxon>
    </lineage>
</organism>